<dbReference type="AlphaFoldDB" id="A0A5C1AFV6"/>
<name>A0A5C1AFV6_9BACT</name>
<evidence type="ECO:0000259" key="1">
    <source>
        <dbReference type="SMART" id="SM00460"/>
    </source>
</evidence>
<dbReference type="Gene3D" id="2.60.40.2250">
    <property type="match status" value="1"/>
</dbReference>
<reference evidence="3" key="1">
    <citation type="submission" date="2019-08" db="EMBL/GenBank/DDBJ databases">
        <title>Limnoglobus roseus gen. nov., sp. nov., a novel freshwater planctomycete with a giant genome from the family Gemmataceae.</title>
        <authorList>
            <person name="Kulichevskaya I.S."/>
            <person name="Naumoff D.G."/>
            <person name="Miroshnikov K."/>
            <person name="Ivanova A."/>
            <person name="Philippov D.A."/>
            <person name="Hakobyan A."/>
            <person name="Rijpstra I.C."/>
            <person name="Sinninghe Damste J.S."/>
            <person name="Liesack W."/>
            <person name="Dedysh S.N."/>
        </authorList>
    </citation>
    <scope>NUCLEOTIDE SEQUENCE [LARGE SCALE GENOMIC DNA]</scope>
    <source>
        <strain evidence="3">PX52</strain>
    </source>
</reference>
<dbReference type="Gene3D" id="3.10.620.30">
    <property type="match status" value="1"/>
</dbReference>
<dbReference type="SUPFAM" id="SSF54001">
    <property type="entry name" value="Cysteine proteinases"/>
    <property type="match status" value="1"/>
</dbReference>
<dbReference type="PANTHER" id="PTHR33490">
    <property type="entry name" value="BLR5614 PROTEIN-RELATED"/>
    <property type="match status" value="1"/>
</dbReference>
<protein>
    <submittedName>
        <fullName evidence="2">Transglutaminase family protein</fullName>
    </submittedName>
</protein>
<dbReference type="Pfam" id="PF01841">
    <property type="entry name" value="Transglut_core"/>
    <property type="match status" value="1"/>
</dbReference>
<evidence type="ECO:0000313" key="3">
    <source>
        <dbReference type="Proteomes" id="UP000324974"/>
    </source>
</evidence>
<dbReference type="EMBL" id="CP042425">
    <property type="protein sequence ID" value="QEL17700.1"/>
    <property type="molecule type" value="Genomic_DNA"/>
</dbReference>
<sequence length="276" mass="30803">MLIQVDCEIALAFPEPAAVVLMLNLHPSVSPRVRRAEQLSVEPSVPVAHYRDVHGNHCSRVFMPAGRAVFRHAAVVEDVGFPDPQDWTAYHHRVQDLPDDTLLFLLPSRYCEVDSELKETAWAMFGHLPAGWPLVRTICDFVHGHIRFDYLQARANRTALESFRERVGVCRDFTHLAVTLCRCLNVPARYCAGYLGDIGVPIDTAPMDFSAWFEVYLGGRWYAFDARHNVPRIGRVLMACGRDAADVALTTAFGVNRLESFRVGTVELPAFAPGGA</sequence>
<dbReference type="PANTHER" id="PTHR33490:SF12">
    <property type="entry name" value="BLL5557 PROTEIN"/>
    <property type="match status" value="1"/>
</dbReference>
<keyword evidence="3" id="KW-1185">Reference proteome</keyword>
<proteinExistence type="predicted"/>
<accession>A0A5C1AFV6</accession>
<dbReference type="InterPro" id="IPR002931">
    <property type="entry name" value="Transglutaminase-like"/>
</dbReference>
<organism evidence="2 3">
    <name type="scientific">Limnoglobus roseus</name>
    <dbReference type="NCBI Taxonomy" id="2598579"/>
    <lineage>
        <taxon>Bacteria</taxon>
        <taxon>Pseudomonadati</taxon>
        <taxon>Planctomycetota</taxon>
        <taxon>Planctomycetia</taxon>
        <taxon>Gemmatales</taxon>
        <taxon>Gemmataceae</taxon>
        <taxon>Limnoglobus</taxon>
    </lineage>
</organism>
<dbReference type="KEGG" id="lrs:PX52LOC_04699"/>
<dbReference type="RefSeq" id="WP_149112274.1">
    <property type="nucleotide sequence ID" value="NZ_CP042425.1"/>
</dbReference>
<dbReference type="SMART" id="SM00460">
    <property type="entry name" value="TGc"/>
    <property type="match status" value="1"/>
</dbReference>
<feature type="domain" description="Transglutaminase-like" evidence="1">
    <location>
        <begin position="162"/>
        <end position="228"/>
    </location>
</feature>
<dbReference type="InterPro" id="IPR038765">
    <property type="entry name" value="Papain-like_cys_pep_sf"/>
</dbReference>
<dbReference type="Proteomes" id="UP000324974">
    <property type="component" value="Chromosome"/>
</dbReference>
<dbReference type="OrthoDB" id="9804872at2"/>
<gene>
    <name evidence="2" type="ORF">PX52LOC_04699</name>
</gene>
<evidence type="ECO:0000313" key="2">
    <source>
        <dbReference type="EMBL" id="QEL17700.1"/>
    </source>
</evidence>